<evidence type="ECO:0000313" key="2">
    <source>
        <dbReference type="Proteomes" id="UP001433508"/>
    </source>
</evidence>
<sequence>MADAMEIDEYDRSRVAAKAKYGANAVRSIEGWIVVATNIHEEATEEDLSDFFSEFGEIKNIHLNLDRRTGYVKGYALVEYGTVDEAEKAIAGARGAELLGNVIDADFCFVQPPPEKKQRGSGRHGRSRSPDRR</sequence>
<accession>A0ACC3SWV1</accession>
<reference evidence="2" key="1">
    <citation type="journal article" date="2024" name="Front. Bioeng. Biotechnol.">
        <title>Genome-scale model development and genomic sequencing of the oleaginous clade Lipomyces.</title>
        <authorList>
            <person name="Czajka J.J."/>
            <person name="Han Y."/>
            <person name="Kim J."/>
            <person name="Mondo S.J."/>
            <person name="Hofstad B.A."/>
            <person name="Robles A."/>
            <person name="Haridas S."/>
            <person name="Riley R."/>
            <person name="LaButti K."/>
            <person name="Pangilinan J."/>
            <person name="Andreopoulos W."/>
            <person name="Lipzen A."/>
            <person name="Yan J."/>
            <person name="Wang M."/>
            <person name="Ng V."/>
            <person name="Grigoriev I.V."/>
            <person name="Spatafora J.W."/>
            <person name="Magnuson J.K."/>
            <person name="Baker S.E."/>
            <person name="Pomraning K.R."/>
        </authorList>
    </citation>
    <scope>NUCLEOTIDE SEQUENCE [LARGE SCALE GENOMIC DNA]</scope>
    <source>
        <strain evidence="2">CBS 7786</strain>
    </source>
</reference>
<proteinExistence type="predicted"/>
<name>A0ACC3SWV1_LIPKO</name>
<comment type="caution">
    <text evidence="1">The sequence shown here is derived from an EMBL/GenBank/DDBJ whole genome shotgun (WGS) entry which is preliminary data.</text>
</comment>
<keyword evidence="2" id="KW-1185">Reference proteome</keyword>
<evidence type="ECO:0000313" key="1">
    <source>
        <dbReference type="EMBL" id="KAK9236087.1"/>
    </source>
</evidence>
<organism evidence="1 2">
    <name type="scientific">Lipomyces kononenkoae</name>
    <name type="common">Yeast</name>
    <dbReference type="NCBI Taxonomy" id="34357"/>
    <lineage>
        <taxon>Eukaryota</taxon>
        <taxon>Fungi</taxon>
        <taxon>Dikarya</taxon>
        <taxon>Ascomycota</taxon>
        <taxon>Saccharomycotina</taxon>
        <taxon>Lipomycetes</taxon>
        <taxon>Lipomycetales</taxon>
        <taxon>Lipomycetaceae</taxon>
        <taxon>Lipomyces</taxon>
    </lineage>
</organism>
<dbReference type="EMBL" id="MU971396">
    <property type="protein sequence ID" value="KAK9236087.1"/>
    <property type="molecule type" value="Genomic_DNA"/>
</dbReference>
<gene>
    <name evidence="1" type="ORF">V1525DRAFT_408016</name>
</gene>
<dbReference type="Proteomes" id="UP001433508">
    <property type="component" value="Unassembled WGS sequence"/>
</dbReference>
<protein>
    <submittedName>
        <fullName evidence="1">Uncharacterized protein</fullName>
    </submittedName>
</protein>